<dbReference type="InterPro" id="IPR003115">
    <property type="entry name" value="ParB_N"/>
</dbReference>
<dbReference type="Pfam" id="PF17762">
    <property type="entry name" value="HTH_ParB"/>
    <property type="match status" value="1"/>
</dbReference>
<dbReference type="InterPro" id="IPR041468">
    <property type="entry name" value="HTH_ParB/Spo0J"/>
</dbReference>
<dbReference type="PANTHER" id="PTHR33375:SF1">
    <property type="entry name" value="CHROMOSOME-PARTITIONING PROTEIN PARB-RELATED"/>
    <property type="match status" value="1"/>
</dbReference>
<dbReference type="AlphaFoldDB" id="A0A5K8A339"/>
<keyword evidence="2" id="KW-0159">Chromosome partition</keyword>
<dbReference type="GO" id="GO:0005694">
    <property type="term" value="C:chromosome"/>
    <property type="evidence" value="ECO:0007669"/>
    <property type="project" value="TreeGrafter"/>
</dbReference>
<geneLocation type="plasmid" evidence="5">
    <name>do28_1 dna</name>
</geneLocation>
<comment type="similarity">
    <text evidence="1">Belongs to the ParB family.</text>
</comment>
<organism evidence="4 5">
    <name type="scientific">Desulfosarcina ovata subsp. sediminis</name>
    <dbReference type="NCBI Taxonomy" id="885957"/>
    <lineage>
        <taxon>Bacteria</taxon>
        <taxon>Pseudomonadati</taxon>
        <taxon>Thermodesulfobacteriota</taxon>
        <taxon>Desulfobacteria</taxon>
        <taxon>Desulfobacterales</taxon>
        <taxon>Desulfosarcinaceae</taxon>
        <taxon>Desulfosarcina</taxon>
    </lineage>
</organism>
<dbReference type="InterPro" id="IPR004437">
    <property type="entry name" value="ParB/RepB/Spo0J"/>
</dbReference>
<evidence type="ECO:0000256" key="2">
    <source>
        <dbReference type="ARBA" id="ARBA00022829"/>
    </source>
</evidence>
<sequence length="561" mass="64437">MQEKIIDMDLDNIDPNNFNFRRNFSGPDYEDFLESVRIKGVIQPIVVRPVEDGRFELVFGERRLRASRETGKATIPAIVRELSRAEAFDLMFIENYQRLQLSEYEEALGFKAYLDENGPDSIQDLSDRTGVKPSYVRRRVAVLDLPEPVLKAWAGGEIKYGYLEQLRRLDDEVEIMEYFEAVMDGYDIASIRELKEHIDGQAIPFSDAVFDLGKEGCRGCSYNTDVQMQLFSIDAEKSKCQHPECFFKKQEAWLTNNWTETDFHKEQGTNGYAFSDSVDRNSCNIFPYHMEMKGTEPCFKCTHYITLFHNHRLMTRSGSICIGDKKCFNEVCSEYNSNQLGASTGGDYSNSSHPGNTDKPRVEWHGAHFREIFFKEQIPKRFEDVSSRGLKTLQLALFSLLKSNWTLKGWFISEYLFENSEDGSSDEEGRGHNHWISDPDLFDPISNMNMKQASDALKAATLQTILYDDFSADGRRVVADHIGIDLSHEWRLTEEYFKKKHKPEIIAIGEKFEIFEKPEVKEFVASLGKKKILDLKKGELVKVFFESGIDLAGVVPSEILP</sequence>
<dbReference type="NCBIfam" id="TIGR00180">
    <property type="entry name" value="parB_part"/>
    <property type="match status" value="1"/>
</dbReference>
<dbReference type="InterPro" id="IPR036086">
    <property type="entry name" value="ParB/Sulfiredoxin_sf"/>
</dbReference>
<keyword evidence="4" id="KW-0614">Plasmid</keyword>
<protein>
    <recommendedName>
        <fullName evidence="3">ParB-like N-terminal domain-containing protein</fullName>
    </recommendedName>
</protein>
<dbReference type="GO" id="GO:0007059">
    <property type="term" value="P:chromosome segregation"/>
    <property type="evidence" value="ECO:0007669"/>
    <property type="project" value="UniProtKB-KW"/>
</dbReference>
<dbReference type="Gene3D" id="1.10.10.2830">
    <property type="match status" value="1"/>
</dbReference>
<dbReference type="EMBL" id="AP021877">
    <property type="protein sequence ID" value="BBO86730.1"/>
    <property type="molecule type" value="Genomic_DNA"/>
</dbReference>
<dbReference type="Pfam" id="PF02195">
    <property type="entry name" value="ParB_N"/>
    <property type="match status" value="1"/>
</dbReference>
<feature type="domain" description="ParB-like N-terminal" evidence="3">
    <location>
        <begin position="6"/>
        <end position="96"/>
    </location>
</feature>
<evidence type="ECO:0000259" key="3">
    <source>
        <dbReference type="SMART" id="SM00470"/>
    </source>
</evidence>
<proteinExistence type="inferred from homology"/>
<evidence type="ECO:0000313" key="5">
    <source>
        <dbReference type="Proteomes" id="UP000425960"/>
    </source>
</evidence>
<evidence type="ECO:0000256" key="1">
    <source>
        <dbReference type="ARBA" id="ARBA00006295"/>
    </source>
</evidence>
<gene>
    <name evidence="4" type="ORF">DSCO28_72960</name>
</gene>
<name>A0A5K8A339_9BACT</name>
<dbReference type="InterPro" id="IPR050336">
    <property type="entry name" value="Chromosome_partition/occlusion"/>
</dbReference>
<evidence type="ECO:0000313" key="4">
    <source>
        <dbReference type="EMBL" id="BBO86730.1"/>
    </source>
</evidence>
<dbReference type="GO" id="GO:0003677">
    <property type="term" value="F:DNA binding"/>
    <property type="evidence" value="ECO:0007669"/>
    <property type="project" value="InterPro"/>
</dbReference>
<dbReference type="KEGG" id="dov:DSCO28_72960"/>
<dbReference type="RefSeq" id="WP_173180240.1">
    <property type="nucleotide sequence ID" value="NZ_AP021877.1"/>
</dbReference>
<dbReference type="Gene3D" id="3.90.1530.30">
    <property type="match status" value="1"/>
</dbReference>
<dbReference type="SUPFAM" id="SSF109709">
    <property type="entry name" value="KorB DNA-binding domain-like"/>
    <property type="match status" value="1"/>
</dbReference>
<dbReference type="Proteomes" id="UP000425960">
    <property type="component" value="Plasmid Do28_1"/>
</dbReference>
<dbReference type="PANTHER" id="PTHR33375">
    <property type="entry name" value="CHROMOSOME-PARTITIONING PROTEIN PARB-RELATED"/>
    <property type="match status" value="1"/>
</dbReference>
<dbReference type="SMART" id="SM00470">
    <property type="entry name" value="ParB"/>
    <property type="match status" value="1"/>
</dbReference>
<accession>A0A5K8A339</accession>
<dbReference type="SUPFAM" id="SSF110849">
    <property type="entry name" value="ParB/Sulfiredoxin"/>
    <property type="match status" value="1"/>
</dbReference>
<reference evidence="4 5" key="1">
    <citation type="submission" date="2019-11" db="EMBL/GenBank/DDBJ databases">
        <title>Comparative genomics of hydrocarbon-degrading Desulfosarcina strains.</title>
        <authorList>
            <person name="Watanabe M."/>
            <person name="Kojima H."/>
            <person name="Fukui M."/>
        </authorList>
    </citation>
    <scope>NUCLEOTIDE SEQUENCE [LARGE SCALE GENOMIC DNA]</scope>
    <source>
        <strain evidence="4 5">28bB2T</strain>
        <plasmid evidence="5">do28_1 dna</plasmid>
    </source>
</reference>